<name>A0ABR2KJI7_9EUKA</name>
<keyword evidence="3" id="KW-1185">Reference proteome</keyword>
<comment type="caution">
    <text evidence="2">The sequence shown here is derived from an EMBL/GenBank/DDBJ whole genome shotgun (WGS) entry which is preliminary data.</text>
</comment>
<sequence length="277" mass="32425">MSRPESRASEKNLEDMTVKELRAELKKSNRQRSFERSRMINDMINNKIANDYESTIQPIIDDLGHKLDSLFQELKNITNEKDGELNQNEYILRESIEDSFSEMRQRQLLEMTELEVEKKSELIREKKRSPSSVQQLISLSIKLADRQEFDKAIDADHEAELLQQKEAEERLYQIELKYKKLTDSLLQKFTLELNGLQGKLDSGLNMIQKQYQQQILNVQKSIEINVKSSLLNAINAANNQVNKKEKQTEITQRLNNFVIQKAMENGMTKNLTFEQQQ</sequence>
<proteinExistence type="predicted"/>
<protein>
    <submittedName>
        <fullName evidence="2">Uncharacterized protein</fullName>
    </submittedName>
</protein>
<evidence type="ECO:0000256" key="1">
    <source>
        <dbReference type="SAM" id="Coils"/>
    </source>
</evidence>
<reference evidence="2 3" key="1">
    <citation type="submission" date="2024-04" db="EMBL/GenBank/DDBJ databases">
        <title>Tritrichomonas musculus Genome.</title>
        <authorList>
            <person name="Alves-Ferreira E."/>
            <person name="Grigg M."/>
            <person name="Lorenzi H."/>
            <person name="Galac M."/>
        </authorList>
    </citation>
    <scope>NUCLEOTIDE SEQUENCE [LARGE SCALE GENOMIC DNA]</scope>
    <source>
        <strain evidence="2 3">EAF2021</strain>
    </source>
</reference>
<accession>A0ABR2KJI7</accession>
<evidence type="ECO:0000313" key="3">
    <source>
        <dbReference type="Proteomes" id="UP001470230"/>
    </source>
</evidence>
<feature type="coiled-coil region" evidence="1">
    <location>
        <begin position="18"/>
        <end position="87"/>
    </location>
</feature>
<dbReference type="EMBL" id="JAPFFF010000004">
    <property type="protein sequence ID" value="KAK8890973.1"/>
    <property type="molecule type" value="Genomic_DNA"/>
</dbReference>
<evidence type="ECO:0000313" key="2">
    <source>
        <dbReference type="EMBL" id="KAK8890973.1"/>
    </source>
</evidence>
<dbReference type="Proteomes" id="UP001470230">
    <property type="component" value="Unassembled WGS sequence"/>
</dbReference>
<gene>
    <name evidence="2" type="ORF">M9Y10_028174</name>
</gene>
<organism evidence="2 3">
    <name type="scientific">Tritrichomonas musculus</name>
    <dbReference type="NCBI Taxonomy" id="1915356"/>
    <lineage>
        <taxon>Eukaryota</taxon>
        <taxon>Metamonada</taxon>
        <taxon>Parabasalia</taxon>
        <taxon>Tritrichomonadida</taxon>
        <taxon>Tritrichomonadidae</taxon>
        <taxon>Tritrichomonas</taxon>
    </lineage>
</organism>
<keyword evidence="1" id="KW-0175">Coiled coil</keyword>